<evidence type="ECO:0008006" key="9">
    <source>
        <dbReference type="Google" id="ProtNLM"/>
    </source>
</evidence>
<protein>
    <recommendedName>
        <fullName evidence="9">YfcC family protein</fullName>
    </recommendedName>
</protein>
<proteinExistence type="predicted"/>
<feature type="transmembrane region" description="Helical" evidence="6">
    <location>
        <begin position="292"/>
        <end position="311"/>
    </location>
</feature>
<evidence type="ECO:0000256" key="3">
    <source>
        <dbReference type="ARBA" id="ARBA00022692"/>
    </source>
</evidence>
<dbReference type="Proteomes" id="UP000434036">
    <property type="component" value="Unassembled WGS sequence"/>
</dbReference>
<accession>A0A6N8U3J7</accession>
<keyword evidence="4 6" id="KW-1133">Transmembrane helix</keyword>
<reference evidence="7 8" key="1">
    <citation type="submission" date="2019-12" db="EMBL/GenBank/DDBJ databases">
        <authorList>
            <person name="Yang R."/>
        </authorList>
    </citation>
    <scope>NUCLEOTIDE SEQUENCE [LARGE SCALE GENOMIC DNA]</scope>
    <source>
        <strain evidence="7 8">DONG20-135</strain>
    </source>
</reference>
<keyword evidence="2" id="KW-1003">Cell membrane</keyword>
<name>A0A6N8U3J7_9FIRM</name>
<feature type="transmembrane region" description="Helical" evidence="6">
    <location>
        <begin position="459"/>
        <end position="478"/>
    </location>
</feature>
<keyword evidence="8" id="KW-1185">Reference proteome</keyword>
<feature type="transmembrane region" description="Helical" evidence="6">
    <location>
        <begin position="323"/>
        <end position="347"/>
    </location>
</feature>
<dbReference type="PANTHER" id="PTHR43652:SF2">
    <property type="entry name" value="BASIC AMINO ACID ANTIPORTER YFCC-RELATED"/>
    <property type="match status" value="1"/>
</dbReference>
<evidence type="ECO:0000256" key="6">
    <source>
        <dbReference type="SAM" id="Phobius"/>
    </source>
</evidence>
<evidence type="ECO:0000313" key="8">
    <source>
        <dbReference type="Proteomes" id="UP000434036"/>
    </source>
</evidence>
<keyword evidence="3 6" id="KW-0812">Transmembrane</keyword>
<feature type="transmembrane region" description="Helical" evidence="6">
    <location>
        <begin position="267"/>
        <end position="286"/>
    </location>
</feature>
<dbReference type="InterPro" id="IPR051679">
    <property type="entry name" value="DASS-Related_Transporters"/>
</dbReference>
<evidence type="ECO:0000256" key="1">
    <source>
        <dbReference type="ARBA" id="ARBA00004651"/>
    </source>
</evidence>
<reference evidence="7 8" key="2">
    <citation type="submission" date="2020-01" db="EMBL/GenBank/DDBJ databases">
        <title>Clostridiaceae sp. nov. isolated from the gut of human by culturomics.</title>
        <authorList>
            <person name="Chang Y."/>
        </authorList>
    </citation>
    <scope>NUCLEOTIDE SEQUENCE [LARGE SCALE GENOMIC DNA]</scope>
    <source>
        <strain evidence="7 8">DONG20-135</strain>
    </source>
</reference>
<comment type="subcellular location">
    <subcellularLocation>
        <location evidence="1">Cell membrane</location>
        <topology evidence="1">Multi-pass membrane protein</topology>
    </subcellularLocation>
</comment>
<dbReference type="GO" id="GO:0005886">
    <property type="term" value="C:plasma membrane"/>
    <property type="evidence" value="ECO:0007669"/>
    <property type="project" value="UniProtKB-SubCell"/>
</dbReference>
<feature type="transmembrane region" description="Helical" evidence="6">
    <location>
        <begin position="86"/>
        <end position="106"/>
    </location>
</feature>
<dbReference type="Pfam" id="PF03606">
    <property type="entry name" value="DcuC"/>
    <property type="match status" value="1"/>
</dbReference>
<feature type="transmembrane region" description="Helical" evidence="6">
    <location>
        <begin position="424"/>
        <end position="447"/>
    </location>
</feature>
<dbReference type="InterPro" id="IPR018385">
    <property type="entry name" value="C4_dicarb_anaerob_car-like"/>
</dbReference>
<feature type="transmembrane region" description="Helical" evidence="6">
    <location>
        <begin position="367"/>
        <end position="387"/>
    </location>
</feature>
<organism evidence="7 8">
    <name type="scientific">Copranaerobaculum intestinale</name>
    <dbReference type="NCBI Taxonomy" id="2692629"/>
    <lineage>
        <taxon>Bacteria</taxon>
        <taxon>Bacillati</taxon>
        <taxon>Bacillota</taxon>
        <taxon>Erysipelotrichia</taxon>
        <taxon>Erysipelotrichales</taxon>
        <taxon>Erysipelotrichaceae</taxon>
        <taxon>Copranaerobaculum</taxon>
    </lineage>
</organism>
<comment type="caution">
    <text evidence="7">The sequence shown here is derived from an EMBL/GenBank/DDBJ whole genome shotgun (WGS) entry which is preliminary data.</text>
</comment>
<feature type="transmembrane region" description="Helical" evidence="6">
    <location>
        <begin position="208"/>
        <end position="230"/>
    </location>
</feature>
<keyword evidence="5 6" id="KW-0472">Membrane</keyword>
<sequence length="480" mass="51860">MEQQDSRSSVKISTKSFLSSLAILVILVLIAGAMTQIIPQGMFDRVIKDGREVIVSGSYHVIHEAKYPLWHLITAPVEVLFSEDGLMISMIILFICAIGGSFAILQKSGVLTSTIALIVEKVKNHKYRIIPLVILFFMILGGVLGVFEEAIPLVPIIVTLSYSLGWDAMVGLGISLLATAFGFSAAMTNPFSIGVAQSIAGLPAFSGLLYRLLIFAVVYLILTSYILHYAKKIDKDPSKSLLYNSGSNHGSQLLDMEDNEQLKKARYFLLASFTVIFIVMLSASFVSVISDLSLPLVGLLFFLAGIGCGKIAGLRFKEVLKAFAGGIAGIAPGIILILLAMSVKFIISEGGIMDTILYSASSLISSSNIYAAGIFIFFLVLALNFFIGSATAKAFLVMPIITPLADLVGITRQTSVLAFCFGDGFSNVIFPTNPVLLIALGLTMVSYGKWFRFTYKLQLMLFAVSVIFIMLATGFAYGPF</sequence>
<feature type="transmembrane region" description="Helical" evidence="6">
    <location>
        <begin position="127"/>
        <end position="147"/>
    </location>
</feature>
<dbReference type="EMBL" id="WUUQ01000001">
    <property type="protein sequence ID" value="MXQ72752.1"/>
    <property type="molecule type" value="Genomic_DNA"/>
</dbReference>
<dbReference type="RefSeq" id="WP_160624235.1">
    <property type="nucleotide sequence ID" value="NZ_WUUQ01000001.1"/>
</dbReference>
<gene>
    <name evidence="7" type="ORF">GSF08_02170</name>
</gene>
<feature type="transmembrane region" description="Helical" evidence="6">
    <location>
        <begin position="21"/>
        <end position="38"/>
    </location>
</feature>
<dbReference type="AlphaFoldDB" id="A0A6N8U3J7"/>
<evidence type="ECO:0000313" key="7">
    <source>
        <dbReference type="EMBL" id="MXQ72752.1"/>
    </source>
</evidence>
<evidence type="ECO:0000256" key="2">
    <source>
        <dbReference type="ARBA" id="ARBA00022475"/>
    </source>
</evidence>
<evidence type="ECO:0000256" key="5">
    <source>
        <dbReference type="ARBA" id="ARBA00023136"/>
    </source>
</evidence>
<dbReference type="PANTHER" id="PTHR43652">
    <property type="entry name" value="BASIC AMINO ACID ANTIPORTER YFCC-RELATED"/>
    <property type="match status" value="1"/>
</dbReference>
<evidence type="ECO:0000256" key="4">
    <source>
        <dbReference type="ARBA" id="ARBA00022989"/>
    </source>
</evidence>